<dbReference type="InterPro" id="IPR035234">
    <property type="entry name" value="IgGFc-bd_N"/>
</dbReference>
<organism evidence="5 6">
    <name type="scientific">Biomphalaria glabrata</name>
    <name type="common">Bloodfluke planorb</name>
    <name type="synonym">Freshwater snail</name>
    <dbReference type="NCBI Taxonomy" id="6526"/>
    <lineage>
        <taxon>Eukaryota</taxon>
        <taxon>Metazoa</taxon>
        <taxon>Spiralia</taxon>
        <taxon>Lophotrochozoa</taxon>
        <taxon>Mollusca</taxon>
        <taxon>Gastropoda</taxon>
        <taxon>Heterobranchia</taxon>
        <taxon>Euthyneura</taxon>
        <taxon>Panpulmonata</taxon>
        <taxon>Hygrophila</taxon>
        <taxon>Lymnaeoidea</taxon>
        <taxon>Planorbidae</taxon>
        <taxon>Biomphalaria</taxon>
    </lineage>
</organism>
<feature type="signal peptide" evidence="3">
    <location>
        <begin position="1"/>
        <end position="28"/>
    </location>
</feature>
<keyword evidence="2" id="KW-0812">Transmembrane</keyword>
<dbReference type="AlphaFoldDB" id="A0A9W2ZD92"/>
<feature type="region of interest" description="Disordered" evidence="1">
    <location>
        <begin position="738"/>
        <end position="761"/>
    </location>
</feature>
<dbReference type="Gene3D" id="2.170.300.10">
    <property type="entry name" value="Tie2 ligand-binding domain superfamily"/>
    <property type="match status" value="1"/>
</dbReference>
<protein>
    <submittedName>
        <fullName evidence="6">Uncharacterized protein LOC106059397</fullName>
    </submittedName>
</protein>
<name>A0A9W2ZD92_BIOGL</name>
<feature type="transmembrane region" description="Helical" evidence="2">
    <location>
        <begin position="932"/>
        <end position="950"/>
    </location>
</feature>
<feature type="domain" description="IgGFc-binding protein N-terminal" evidence="4">
    <location>
        <begin position="143"/>
        <end position="413"/>
    </location>
</feature>
<dbReference type="GeneID" id="106059397"/>
<evidence type="ECO:0000256" key="2">
    <source>
        <dbReference type="SAM" id="Phobius"/>
    </source>
</evidence>
<accession>A0A9W2ZD92</accession>
<feature type="compositionally biased region" description="Acidic residues" evidence="1">
    <location>
        <begin position="505"/>
        <end position="519"/>
    </location>
</feature>
<gene>
    <name evidence="6" type="primary">LOC106059397</name>
</gene>
<evidence type="ECO:0000256" key="3">
    <source>
        <dbReference type="SAM" id="SignalP"/>
    </source>
</evidence>
<evidence type="ECO:0000256" key="1">
    <source>
        <dbReference type="SAM" id="MobiDB-lite"/>
    </source>
</evidence>
<keyword evidence="2" id="KW-0472">Membrane</keyword>
<evidence type="ECO:0000313" key="5">
    <source>
        <dbReference type="Proteomes" id="UP001165740"/>
    </source>
</evidence>
<reference evidence="6" key="1">
    <citation type="submission" date="2025-08" db="UniProtKB">
        <authorList>
            <consortium name="RefSeq"/>
        </authorList>
    </citation>
    <scope>IDENTIFICATION</scope>
</reference>
<dbReference type="RefSeq" id="XP_055872918.1">
    <property type="nucleotide sequence ID" value="XM_056016943.1"/>
</dbReference>
<keyword evidence="2" id="KW-1133">Transmembrane helix</keyword>
<keyword evidence="3" id="KW-0732">Signal</keyword>
<dbReference type="InterPro" id="IPR036383">
    <property type="entry name" value="TSP1_rpt_sf"/>
</dbReference>
<sequence>MVHPCYLGLNILSHVLLTIFITEQTVLAAPEPEPIGVSNFGKRFVVALPGQKGQRRLFVNFVLFTLEYGNFNVTLSTKWSNQSTDYNYTITNGRPAQARLSHEFVGFEKYGQKGNSYALQANFRFSCQVFLENKAHFNISAHFLALPMEGWGQWYLLLTTNSNPSVQVVNGLSEQRVQILAPIREQSVLRNFGYQREAYGFYLLSEESWSLQLCTGKLRNSSFSGYKLKGTSPYGVITGSCFDEELYLASDPGCRPDINLDMLFPISEYATKFIVTKPVKFEGHLKIVVAKAKTQISIDGLTISKNFTSQRDLELISFEKENMVGPHFIMSTGAITVAFFVITSCKSNSYVEIASTIFVPTGLYMDNYYWTIYKEETMKNYLLMIARTGDLEFVYINGYQMESSAKNVCTLLNYTSYQSKDRSKRKAGMWLSLDYQLLLDGYHQLYNKNGLRLSVFLYGQRDRATYIYPAGFIVPPKSLSTCGDTTSGHTEGDLIDNDCDGYIDEEERDHEDNDGDDRIDEDKGKSPLTNGLWADWKGWQCESTFATTAHRNRYCDDPPPYNGGMPCSGSDVDVLSNINCTNIESAVIVNPSRLIEAIHCHLRPDRVITAYIEWSCYDLRDYGNLKCQSHPPLYLINKDCFTCSDILRRQFNWLRYSDSDVYGNTIHSTARRTEPHTIDGKFCQSDDPAIYRNQTCYICHDYFYTAEAFRLAIPMTTTISTRTTTTTTKTSSVTTLLTPKQSQKTSNMTTSPSTSSTTAPRTTEITLPKQNVTRVTAKLLTEAKLLYGFWGDWSAWSCLPNCSVRNIVRTRPCLDPPLGPRDFNCPGFAYQLGDKTSCNEQCATNCSKGWWGFNCSKSCINCETACDKDTGSCAVCIPGYRYPSTACDQECAPFTFGRGCSGDCSSICRGKDCIDRRLGTCPAETHDWKSKIWYFIFVVCIILTVALCKLSGRRPPQKYATEEDAVINEGREVFDGL</sequence>
<keyword evidence="5" id="KW-1185">Reference proteome</keyword>
<evidence type="ECO:0000259" key="4">
    <source>
        <dbReference type="Pfam" id="PF17517"/>
    </source>
</evidence>
<feature type="compositionally biased region" description="Low complexity" evidence="1">
    <location>
        <begin position="745"/>
        <end position="761"/>
    </location>
</feature>
<dbReference type="Gene3D" id="2.20.100.10">
    <property type="entry name" value="Thrombospondin type-1 (TSP1) repeat"/>
    <property type="match status" value="1"/>
</dbReference>
<dbReference type="Pfam" id="PF17517">
    <property type="entry name" value="IgGFc_binding"/>
    <property type="match status" value="1"/>
</dbReference>
<dbReference type="OrthoDB" id="6169936at2759"/>
<feature type="chain" id="PRO_5040741089" evidence="3">
    <location>
        <begin position="29"/>
        <end position="977"/>
    </location>
</feature>
<proteinExistence type="predicted"/>
<evidence type="ECO:0000313" key="6">
    <source>
        <dbReference type="RefSeq" id="XP_055872918.1"/>
    </source>
</evidence>
<feature type="region of interest" description="Disordered" evidence="1">
    <location>
        <begin position="505"/>
        <end position="526"/>
    </location>
</feature>
<dbReference type="Proteomes" id="UP001165740">
    <property type="component" value="Chromosome 18"/>
</dbReference>